<evidence type="ECO:0000313" key="1">
    <source>
        <dbReference type="EMBL" id="ADP20082.1"/>
    </source>
</evidence>
<sequence>MTSLPPLPSFKFVPAAAIEPPFGPLVEKFRRGGASIQMELDECVAMEDAVGAIVALTKLYLGLDGLHPTHETIQRVLPLRDVAKSRNTASK</sequence>
<geneLocation type="plasmid" evidence="1 2">
    <name>pA82</name>
</geneLocation>
<evidence type="ECO:0000313" key="2">
    <source>
        <dbReference type="Proteomes" id="UP000006876"/>
    </source>
</evidence>
<proteinExistence type="predicted"/>
<organism evidence="1 2">
    <name type="scientific">Achromobacter xylosoxidans (strain A8)</name>
    <dbReference type="NCBI Taxonomy" id="762376"/>
    <lineage>
        <taxon>Bacteria</taxon>
        <taxon>Pseudomonadati</taxon>
        <taxon>Pseudomonadota</taxon>
        <taxon>Betaproteobacteria</taxon>
        <taxon>Burkholderiales</taxon>
        <taxon>Alcaligenaceae</taxon>
        <taxon>Achromobacter</taxon>
    </lineage>
</organism>
<dbReference type="EMBL" id="CP002289">
    <property type="protein sequence ID" value="ADP20082.1"/>
    <property type="molecule type" value="Genomic_DNA"/>
</dbReference>
<reference evidence="2" key="1">
    <citation type="journal article" date="2011" name="J. Bacteriol.">
        <title>Complete genome sequence of the haloaromatic acid-degrading bacterium Achromobacter xylosoxidans A8.</title>
        <authorList>
            <person name="Strnad H."/>
            <person name="Ridl J."/>
            <person name="Paces J."/>
            <person name="Kolar M."/>
            <person name="Vlcek C."/>
            <person name="Paces V."/>
        </authorList>
    </citation>
    <scope>NUCLEOTIDE SEQUENCE [LARGE SCALE GENOMIC DNA]</scope>
    <source>
        <strain evidence="2">A8</strain>
        <plasmid evidence="2">pA82</plasmid>
    </source>
</reference>
<dbReference type="HOGENOM" id="CLU_2420243_0_0_4"/>
<protein>
    <submittedName>
        <fullName evidence="1">Uncharacterized protein</fullName>
    </submittedName>
</protein>
<accession>E3HYC8</accession>
<dbReference type="Proteomes" id="UP000006876">
    <property type="component" value="Plasmid pA82"/>
</dbReference>
<dbReference type="AlphaFoldDB" id="E3HYC8"/>
<dbReference type="KEGG" id="axy:AXYL_06800"/>
<keyword evidence="1" id="KW-0614">Plasmid</keyword>
<name>E3HYC8_ACHXA</name>
<gene>
    <name evidence="1" type="ordered locus">AXYL_06800</name>
</gene>